<evidence type="ECO:0000313" key="1">
    <source>
        <dbReference type="EMBL" id="SVA61962.1"/>
    </source>
</evidence>
<evidence type="ECO:0008006" key="2">
    <source>
        <dbReference type="Google" id="ProtNLM"/>
    </source>
</evidence>
<dbReference type="AlphaFoldDB" id="A0A381XBM1"/>
<reference evidence="1" key="1">
    <citation type="submission" date="2018-05" db="EMBL/GenBank/DDBJ databases">
        <authorList>
            <person name="Lanie J.A."/>
            <person name="Ng W.-L."/>
            <person name="Kazmierczak K.M."/>
            <person name="Andrzejewski T.M."/>
            <person name="Davidsen T.M."/>
            <person name="Wayne K.J."/>
            <person name="Tettelin H."/>
            <person name="Glass J.I."/>
            <person name="Rusch D."/>
            <person name="Podicherti R."/>
            <person name="Tsui H.-C.T."/>
            <person name="Winkler M.E."/>
        </authorList>
    </citation>
    <scope>NUCLEOTIDE SEQUENCE</scope>
</reference>
<accession>A0A381XBM1</accession>
<gene>
    <name evidence="1" type="ORF">METZ01_LOCUS114816</name>
</gene>
<proteinExistence type="predicted"/>
<sequence length="124" mass="14132">MRRCSLIVIIALLALSCAKTEPSKPGQARNCEELVQIGRNIAELVLDEIEEKELNEIQERELNKTIKKIEDLAQAKIFLMRSSELNCSEEELKKIACLSYQGLSQKARGDITREYLRPYFEACG</sequence>
<dbReference type="PROSITE" id="PS51257">
    <property type="entry name" value="PROKAR_LIPOPROTEIN"/>
    <property type="match status" value="1"/>
</dbReference>
<protein>
    <recommendedName>
        <fullName evidence="2">Lipoprotein</fullName>
    </recommendedName>
</protein>
<dbReference type="EMBL" id="UINC01014543">
    <property type="protein sequence ID" value="SVA61962.1"/>
    <property type="molecule type" value="Genomic_DNA"/>
</dbReference>
<name>A0A381XBM1_9ZZZZ</name>
<organism evidence="1">
    <name type="scientific">marine metagenome</name>
    <dbReference type="NCBI Taxonomy" id="408172"/>
    <lineage>
        <taxon>unclassified sequences</taxon>
        <taxon>metagenomes</taxon>
        <taxon>ecological metagenomes</taxon>
    </lineage>
</organism>